<dbReference type="SMART" id="SM00822">
    <property type="entry name" value="PKS_KR"/>
    <property type="match status" value="1"/>
</dbReference>
<dbReference type="SUPFAM" id="SSF51735">
    <property type="entry name" value="NAD(P)-binding Rossmann-fold domains"/>
    <property type="match status" value="1"/>
</dbReference>
<gene>
    <name evidence="4" type="ORF">D3273_25740</name>
</gene>
<dbReference type="PROSITE" id="PS00061">
    <property type="entry name" value="ADH_SHORT"/>
    <property type="match status" value="1"/>
</dbReference>
<comment type="similarity">
    <text evidence="1">Belongs to the short-chain dehydrogenases/reductases (SDR) family.</text>
</comment>
<dbReference type="InterPro" id="IPR057326">
    <property type="entry name" value="KR_dom"/>
</dbReference>
<sequence>MYREKNDLTGRVAFITGGGRGIGLASAEALAEAGARVIIADRDPGLLEQGRAALAAKGHDADAVLLDVTRSDEVERAAADCDARHGAVDILVVNAGIALPDHGAEDMPDEAWLRVIDVNLHGAFWCCRAFGRAMLGRGHGAIVTMGSMSGLISNRPQRQAHYNSSKAAVHHMTRSLAGEWAGRGVRVNAVAPTYVDTPMSAHSFDDPGLYPVWMENTPMGRPARGDEIASAVLFLASDAASAVTGTVLTVDCGYTIW</sequence>
<dbReference type="Gene3D" id="3.40.50.720">
    <property type="entry name" value="NAD(P)-binding Rossmann-like Domain"/>
    <property type="match status" value="1"/>
</dbReference>
<dbReference type="InterPro" id="IPR036291">
    <property type="entry name" value="NAD(P)-bd_dom_sf"/>
</dbReference>
<dbReference type="GO" id="GO:0016616">
    <property type="term" value="F:oxidoreductase activity, acting on the CH-OH group of donors, NAD or NADP as acceptor"/>
    <property type="evidence" value="ECO:0007669"/>
    <property type="project" value="UniProtKB-ARBA"/>
</dbReference>
<dbReference type="OrthoDB" id="9803333at2"/>
<comment type="caution">
    <text evidence="4">The sequence shown here is derived from an EMBL/GenBank/DDBJ whole genome shotgun (WGS) entry which is preliminary data.</text>
</comment>
<evidence type="ECO:0000313" key="4">
    <source>
        <dbReference type="EMBL" id="RYC29112.1"/>
    </source>
</evidence>
<protein>
    <submittedName>
        <fullName evidence="4">SDR family oxidoreductase</fullName>
    </submittedName>
</protein>
<proteinExistence type="inferred from homology"/>
<dbReference type="InterPro" id="IPR002347">
    <property type="entry name" value="SDR_fam"/>
</dbReference>
<dbReference type="PANTHER" id="PTHR42760">
    <property type="entry name" value="SHORT-CHAIN DEHYDROGENASES/REDUCTASES FAMILY MEMBER"/>
    <property type="match status" value="1"/>
</dbReference>
<name>A0A4Q2TYC4_9HYPH</name>
<feature type="domain" description="Ketoreductase" evidence="3">
    <location>
        <begin position="11"/>
        <end position="193"/>
    </location>
</feature>
<keyword evidence="5" id="KW-1185">Reference proteome</keyword>
<dbReference type="AlphaFoldDB" id="A0A4Q2TYC4"/>
<dbReference type="GO" id="GO:0005975">
    <property type="term" value="P:carbohydrate metabolic process"/>
    <property type="evidence" value="ECO:0007669"/>
    <property type="project" value="UniProtKB-ARBA"/>
</dbReference>
<dbReference type="PRINTS" id="PR00080">
    <property type="entry name" value="SDRFAMILY"/>
</dbReference>
<dbReference type="PRINTS" id="PR00081">
    <property type="entry name" value="GDHRDH"/>
</dbReference>
<dbReference type="InterPro" id="IPR020904">
    <property type="entry name" value="Sc_DH/Rdtase_CS"/>
</dbReference>
<evidence type="ECO:0000256" key="1">
    <source>
        <dbReference type="ARBA" id="ARBA00006484"/>
    </source>
</evidence>
<organism evidence="4 5">
    <name type="scientific">Lichenibacterium minor</name>
    <dbReference type="NCBI Taxonomy" id="2316528"/>
    <lineage>
        <taxon>Bacteria</taxon>
        <taxon>Pseudomonadati</taxon>
        <taxon>Pseudomonadota</taxon>
        <taxon>Alphaproteobacteria</taxon>
        <taxon>Hyphomicrobiales</taxon>
        <taxon>Lichenihabitantaceae</taxon>
        <taxon>Lichenibacterium</taxon>
    </lineage>
</organism>
<dbReference type="Proteomes" id="UP000290759">
    <property type="component" value="Unassembled WGS sequence"/>
</dbReference>
<accession>A0A4Q2TYC4</accession>
<evidence type="ECO:0000313" key="5">
    <source>
        <dbReference type="Proteomes" id="UP000290759"/>
    </source>
</evidence>
<dbReference type="RefSeq" id="WP_129229818.1">
    <property type="nucleotide sequence ID" value="NZ_QYBB01000070.1"/>
</dbReference>
<dbReference type="Pfam" id="PF13561">
    <property type="entry name" value="adh_short_C2"/>
    <property type="match status" value="1"/>
</dbReference>
<dbReference type="FunFam" id="3.40.50.720:FF:000240">
    <property type="entry name" value="SDR family oxidoreductase"/>
    <property type="match status" value="1"/>
</dbReference>
<dbReference type="PANTHER" id="PTHR42760:SF115">
    <property type="entry name" value="3-OXOACYL-[ACYL-CARRIER-PROTEIN] REDUCTASE FABG"/>
    <property type="match status" value="1"/>
</dbReference>
<reference evidence="4 5" key="2">
    <citation type="submission" date="2019-02" db="EMBL/GenBank/DDBJ databases">
        <title>'Lichenibacterium ramalinii' gen. nov. sp. nov., 'Lichenibacterium minor' gen. nov. sp. nov.</title>
        <authorList>
            <person name="Pankratov T."/>
        </authorList>
    </citation>
    <scope>NUCLEOTIDE SEQUENCE [LARGE SCALE GENOMIC DNA]</scope>
    <source>
        <strain evidence="4 5">RmlP026</strain>
    </source>
</reference>
<reference evidence="4 5" key="1">
    <citation type="submission" date="2018-12" db="EMBL/GenBank/DDBJ databases">
        <authorList>
            <person name="Grouzdev D.S."/>
            <person name="Krutkina M.S."/>
        </authorList>
    </citation>
    <scope>NUCLEOTIDE SEQUENCE [LARGE SCALE GENOMIC DNA]</scope>
    <source>
        <strain evidence="4 5">RmlP026</strain>
    </source>
</reference>
<evidence type="ECO:0000256" key="2">
    <source>
        <dbReference type="ARBA" id="ARBA00023002"/>
    </source>
</evidence>
<dbReference type="EMBL" id="QYBB01000070">
    <property type="protein sequence ID" value="RYC29112.1"/>
    <property type="molecule type" value="Genomic_DNA"/>
</dbReference>
<evidence type="ECO:0000259" key="3">
    <source>
        <dbReference type="SMART" id="SM00822"/>
    </source>
</evidence>
<keyword evidence="2" id="KW-0560">Oxidoreductase</keyword>